<name>A0A9P9FU87_9HYPO</name>
<sequence length="318" mass="37465">MVPILDVFKLIICDARCLEEGESLQDAYDVQLREEELQTPTERAREIVRTEDEKTARRNAKLIIPYLERLSPDELAQMERDQGGAIKAIWKQIAPPPPAWIQKIVNAQQPWGFVFYKNRVAEKELGHDWEDVWSEIKQCTDRMPVAINGERDHEYTLLSSIHTGGNERNMKRLWTTDWAAGPIDEDLLKDDALRRHFKEYRESLSYPGILRNTFIMIDDQCIPADLWKYTGRAVDTFWVWAYDADWEPSLTDVTISNGEEYRGRVRVPLYSLDAWFYGARSEGEVSLKDMWLKAQTHYEKLWICYSKQMENWHHESYI</sequence>
<gene>
    <name evidence="1" type="ORF">EDB81DRAFT_771801</name>
</gene>
<organism evidence="1 2">
    <name type="scientific">Dactylonectria macrodidyma</name>
    <dbReference type="NCBI Taxonomy" id="307937"/>
    <lineage>
        <taxon>Eukaryota</taxon>
        <taxon>Fungi</taxon>
        <taxon>Dikarya</taxon>
        <taxon>Ascomycota</taxon>
        <taxon>Pezizomycotina</taxon>
        <taxon>Sordariomycetes</taxon>
        <taxon>Hypocreomycetidae</taxon>
        <taxon>Hypocreales</taxon>
        <taxon>Nectriaceae</taxon>
        <taxon>Dactylonectria</taxon>
    </lineage>
</organism>
<feature type="non-terminal residue" evidence="1">
    <location>
        <position position="318"/>
    </location>
</feature>
<evidence type="ECO:0000313" key="2">
    <source>
        <dbReference type="Proteomes" id="UP000738349"/>
    </source>
</evidence>
<evidence type="ECO:0000313" key="1">
    <source>
        <dbReference type="EMBL" id="KAH7176057.1"/>
    </source>
</evidence>
<comment type="caution">
    <text evidence="1">The sequence shown here is derived from an EMBL/GenBank/DDBJ whole genome shotgun (WGS) entry which is preliminary data.</text>
</comment>
<dbReference type="AlphaFoldDB" id="A0A9P9FU87"/>
<dbReference type="Proteomes" id="UP000738349">
    <property type="component" value="Unassembled WGS sequence"/>
</dbReference>
<dbReference type="OrthoDB" id="4777915at2759"/>
<protein>
    <submittedName>
        <fullName evidence="1">Uncharacterized protein</fullName>
    </submittedName>
</protein>
<accession>A0A9P9FU87</accession>
<reference evidence="1" key="1">
    <citation type="journal article" date="2021" name="Nat. Commun.">
        <title>Genetic determinants of endophytism in the Arabidopsis root mycobiome.</title>
        <authorList>
            <person name="Mesny F."/>
            <person name="Miyauchi S."/>
            <person name="Thiergart T."/>
            <person name="Pickel B."/>
            <person name="Atanasova L."/>
            <person name="Karlsson M."/>
            <person name="Huettel B."/>
            <person name="Barry K.W."/>
            <person name="Haridas S."/>
            <person name="Chen C."/>
            <person name="Bauer D."/>
            <person name="Andreopoulos W."/>
            <person name="Pangilinan J."/>
            <person name="LaButti K."/>
            <person name="Riley R."/>
            <person name="Lipzen A."/>
            <person name="Clum A."/>
            <person name="Drula E."/>
            <person name="Henrissat B."/>
            <person name="Kohler A."/>
            <person name="Grigoriev I.V."/>
            <person name="Martin F.M."/>
            <person name="Hacquard S."/>
        </authorList>
    </citation>
    <scope>NUCLEOTIDE SEQUENCE</scope>
    <source>
        <strain evidence="1">MPI-CAGE-AT-0147</strain>
    </source>
</reference>
<proteinExistence type="predicted"/>
<dbReference type="EMBL" id="JAGMUV010000001">
    <property type="protein sequence ID" value="KAH7176057.1"/>
    <property type="molecule type" value="Genomic_DNA"/>
</dbReference>
<keyword evidence="2" id="KW-1185">Reference proteome</keyword>